<protein>
    <submittedName>
        <fullName evidence="1">Uncharacterized protein</fullName>
    </submittedName>
</protein>
<sequence>MPCIHVRIFVMSVYGGGCCIFALSIPHFCATNTFAEHFTVIQGLKVLCVSGAKKIVIVVNSQIVCKVLNGDALIYTMGF</sequence>
<dbReference type="InterPro" id="IPR012337">
    <property type="entry name" value="RNaseH-like_sf"/>
</dbReference>
<dbReference type="InParanoid" id="A0A2G5CH18"/>
<dbReference type="EMBL" id="KZ305072">
    <property type="protein sequence ID" value="PIA30575.1"/>
    <property type="molecule type" value="Genomic_DNA"/>
</dbReference>
<gene>
    <name evidence="1" type="ORF">AQUCO_05500108v1</name>
</gene>
<dbReference type="SUPFAM" id="SSF53098">
    <property type="entry name" value="Ribonuclease H-like"/>
    <property type="match status" value="1"/>
</dbReference>
<accession>A0A2G5CH18</accession>
<evidence type="ECO:0000313" key="2">
    <source>
        <dbReference type="Proteomes" id="UP000230069"/>
    </source>
</evidence>
<organism evidence="1 2">
    <name type="scientific">Aquilegia coerulea</name>
    <name type="common">Rocky mountain columbine</name>
    <dbReference type="NCBI Taxonomy" id="218851"/>
    <lineage>
        <taxon>Eukaryota</taxon>
        <taxon>Viridiplantae</taxon>
        <taxon>Streptophyta</taxon>
        <taxon>Embryophyta</taxon>
        <taxon>Tracheophyta</taxon>
        <taxon>Spermatophyta</taxon>
        <taxon>Magnoliopsida</taxon>
        <taxon>Ranunculales</taxon>
        <taxon>Ranunculaceae</taxon>
        <taxon>Thalictroideae</taxon>
        <taxon>Aquilegia</taxon>
    </lineage>
</organism>
<name>A0A2G5CH18_AQUCA</name>
<dbReference type="AlphaFoldDB" id="A0A2G5CH18"/>
<dbReference type="Proteomes" id="UP000230069">
    <property type="component" value="Unassembled WGS sequence"/>
</dbReference>
<evidence type="ECO:0000313" key="1">
    <source>
        <dbReference type="EMBL" id="PIA30575.1"/>
    </source>
</evidence>
<reference evidence="1 2" key="1">
    <citation type="submission" date="2017-09" db="EMBL/GenBank/DDBJ databases">
        <title>WGS assembly of Aquilegia coerulea Goldsmith.</title>
        <authorList>
            <person name="Hodges S."/>
            <person name="Kramer E."/>
            <person name="Nordborg M."/>
            <person name="Tomkins J."/>
            <person name="Borevitz J."/>
            <person name="Derieg N."/>
            <person name="Yan J."/>
            <person name="Mihaltcheva S."/>
            <person name="Hayes R.D."/>
            <person name="Rokhsar D."/>
        </authorList>
    </citation>
    <scope>NUCLEOTIDE SEQUENCE [LARGE SCALE GENOMIC DNA]</scope>
    <source>
        <strain evidence="2">cv. Goldsmith</strain>
    </source>
</reference>
<keyword evidence="2" id="KW-1185">Reference proteome</keyword>
<proteinExistence type="predicted"/>